<gene>
    <name evidence="2" type="ORF">HPB48_002357</name>
</gene>
<comment type="caution">
    <text evidence="2">The sequence shown here is derived from an EMBL/GenBank/DDBJ whole genome shotgun (WGS) entry which is preliminary data.</text>
</comment>
<dbReference type="InterPro" id="IPR036273">
    <property type="entry name" value="CRAL/TRIO_N_dom_sf"/>
</dbReference>
<dbReference type="SUPFAM" id="SSF52087">
    <property type="entry name" value="CRAL/TRIO domain"/>
    <property type="match status" value="1"/>
</dbReference>
<dbReference type="SMART" id="SM00516">
    <property type="entry name" value="SEC14"/>
    <property type="match status" value="1"/>
</dbReference>
<dbReference type="Gene3D" id="3.40.525.10">
    <property type="entry name" value="CRAL-TRIO lipid binding domain"/>
    <property type="match status" value="1"/>
</dbReference>
<dbReference type="CDD" id="cd00170">
    <property type="entry name" value="SEC14"/>
    <property type="match status" value="1"/>
</dbReference>
<dbReference type="GO" id="GO:1902936">
    <property type="term" value="F:phosphatidylinositol bisphosphate binding"/>
    <property type="evidence" value="ECO:0007669"/>
    <property type="project" value="TreeGrafter"/>
</dbReference>
<dbReference type="OMA" id="FRISEWN"/>
<dbReference type="PANTHER" id="PTHR10174:SF130">
    <property type="entry name" value="ALPHA-TOCOPHEROL TRANSFER PROTEIN-LIKE"/>
    <property type="match status" value="1"/>
</dbReference>
<dbReference type="GO" id="GO:0016020">
    <property type="term" value="C:membrane"/>
    <property type="evidence" value="ECO:0007669"/>
    <property type="project" value="TreeGrafter"/>
</dbReference>
<dbReference type="Pfam" id="PF03765">
    <property type="entry name" value="CRAL_TRIO_N"/>
    <property type="match status" value="1"/>
</dbReference>
<sequence length="277" mass="32764">MLYEKEFMMILLIFSDWCSKIIRNFYYTEESSLDCPMEDEFLCKFLRARKYDVDDAFKNVHKYFRVKQETPEMFENLTPYTIHFQKICRENRLVMVSRLRDPLGRGVVVLRIGAWNSTICTLNEFFRAGLVQVEWLLLHQDVQIRGVVFVLDFKGLGVYHITQYTPAVIKKLLYMMQDCYPLRVKALYVVNNPALFDILFTASKRFMKPKLLKRVHLLGHDTEKLHSMLPSDVIPEDAGGTQGAYDYDKLEKDLQSKAKFFDEINRYGYRKTTKRGR</sequence>
<organism evidence="2 3">
    <name type="scientific">Haemaphysalis longicornis</name>
    <name type="common">Bush tick</name>
    <dbReference type="NCBI Taxonomy" id="44386"/>
    <lineage>
        <taxon>Eukaryota</taxon>
        <taxon>Metazoa</taxon>
        <taxon>Ecdysozoa</taxon>
        <taxon>Arthropoda</taxon>
        <taxon>Chelicerata</taxon>
        <taxon>Arachnida</taxon>
        <taxon>Acari</taxon>
        <taxon>Parasitiformes</taxon>
        <taxon>Ixodida</taxon>
        <taxon>Ixodoidea</taxon>
        <taxon>Ixodidae</taxon>
        <taxon>Haemaphysalinae</taxon>
        <taxon>Haemaphysalis</taxon>
    </lineage>
</organism>
<name>A0A9J6G6Z8_HAELO</name>
<evidence type="ECO:0000313" key="3">
    <source>
        <dbReference type="Proteomes" id="UP000821853"/>
    </source>
</evidence>
<dbReference type="PRINTS" id="PR00180">
    <property type="entry name" value="CRETINALDHBP"/>
</dbReference>
<dbReference type="SMART" id="SM01100">
    <property type="entry name" value="CRAL_TRIO_N"/>
    <property type="match status" value="1"/>
</dbReference>
<dbReference type="Gene3D" id="1.10.8.20">
    <property type="entry name" value="N-terminal domain of phosphatidylinositol transfer protein sec14p"/>
    <property type="match status" value="1"/>
</dbReference>
<evidence type="ECO:0000313" key="2">
    <source>
        <dbReference type="EMBL" id="KAH9374174.1"/>
    </source>
</evidence>
<reference evidence="2 3" key="1">
    <citation type="journal article" date="2020" name="Cell">
        <title>Large-Scale Comparative Analyses of Tick Genomes Elucidate Their Genetic Diversity and Vector Capacities.</title>
        <authorList>
            <consortium name="Tick Genome and Microbiome Consortium (TIGMIC)"/>
            <person name="Jia N."/>
            <person name="Wang J."/>
            <person name="Shi W."/>
            <person name="Du L."/>
            <person name="Sun Y."/>
            <person name="Zhan W."/>
            <person name="Jiang J.F."/>
            <person name="Wang Q."/>
            <person name="Zhang B."/>
            <person name="Ji P."/>
            <person name="Bell-Sakyi L."/>
            <person name="Cui X.M."/>
            <person name="Yuan T.T."/>
            <person name="Jiang B.G."/>
            <person name="Yang W.F."/>
            <person name="Lam T.T."/>
            <person name="Chang Q.C."/>
            <person name="Ding S.J."/>
            <person name="Wang X.J."/>
            <person name="Zhu J.G."/>
            <person name="Ruan X.D."/>
            <person name="Zhao L."/>
            <person name="Wei J.T."/>
            <person name="Ye R.Z."/>
            <person name="Que T.C."/>
            <person name="Du C.H."/>
            <person name="Zhou Y.H."/>
            <person name="Cheng J.X."/>
            <person name="Dai P.F."/>
            <person name="Guo W.B."/>
            <person name="Han X.H."/>
            <person name="Huang E.J."/>
            <person name="Li L.F."/>
            <person name="Wei W."/>
            <person name="Gao Y.C."/>
            <person name="Liu J.Z."/>
            <person name="Shao H.Z."/>
            <person name="Wang X."/>
            <person name="Wang C.C."/>
            <person name="Yang T.C."/>
            <person name="Huo Q.B."/>
            <person name="Li W."/>
            <person name="Chen H.Y."/>
            <person name="Chen S.E."/>
            <person name="Zhou L.G."/>
            <person name="Ni X.B."/>
            <person name="Tian J.H."/>
            <person name="Sheng Y."/>
            <person name="Liu T."/>
            <person name="Pan Y.S."/>
            <person name="Xia L.Y."/>
            <person name="Li J."/>
            <person name="Zhao F."/>
            <person name="Cao W.C."/>
        </authorList>
    </citation>
    <scope>NUCLEOTIDE SEQUENCE [LARGE SCALE GENOMIC DNA]</scope>
    <source>
        <strain evidence="2">HaeL-2018</strain>
    </source>
</reference>
<dbReference type="InterPro" id="IPR001251">
    <property type="entry name" value="CRAL-TRIO_dom"/>
</dbReference>
<feature type="domain" description="CRAL-TRIO" evidence="1">
    <location>
        <begin position="70"/>
        <end position="246"/>
    </location>
</feature>
<dbReference type="InterPro" id="IPR011074">
    <property type="entry name" value="CRAL/TRIO_N_dom"/>
</dbReference>
<dbReference type="PROSITE" id="PS50191">
    <property type="entry name" value="CRAL_TRIO"/>
    <property type="match status" value="1"/>
</dbReference>
<dbReference type="Pfam" id="PF00650">
    <property type="entry name" value="CRAL_TRIO"/>
    <property type="match status" value="1"/>
</dbReference>
<evidence type="ECO:0000259" key="1">
    <source>
        <dbReference type="PROSITE" id="PS50191"/>
    </source>
</evidence>
<proteinExistence type="predicted"/>
<protein>
    <recommendedName>
        <fullName evidence="1">CRAL-TRIO domain-containing protein</fullName>
    </recommendedName>
</protein>
<dbReference type="SUPFAM" id="SSF46938">
    <property type="entry name" value="CRAL/TRIO N-terminal domain"/>
    <property type="match status" value="1"/>
</dbReference>
<dbReference type="Proteomes" id="UP000821853">
    <property type="component" value="Chromosome 4"/>
</dbReference>
<dbReference type="VEuPathDB" id="VectorBase:HLOH_049998"/>
<dbReference type="InterPro" id="IPR036865">
    <property type="entry name" value="CRAL-TRIO_dom_sf"/>
</dbReference>
<dbReference type="PANTHER" id="PTHR10174">
    <property type="entry name" value="ALPHA-TOCOPHEROL TRANSFER PROTEIN-RELATED"/>
    <property type="match status" value="1"/>
</dbReference>
<accession>A0A9J6G6Z8</accession>
<dbReference type="EMBL" id="JABSTR010000006">
    <property type="protein sequence ID" value="KAH9374174.1"/>
    <property type="molecule type" value="Genomic_DNA"/>
</dbReference>
<keyword evidence="3" id="KW-1185">Reference proteome</keyword>
<dbReference type="OrthoDB" id="75724at2759"/>
<dbReference type="AlphaFoldDB" id="A0A9J6G6Z8"/>